<dbReference type="InterPro" id="IPR050216">
    <property type="entry name" value="LRR_domain-containing"/>
</dbReference>
<evidence type="ECO:0000313" key="3">
    <source>
        <dbReference type="EMBL" id="MDJ1495366.1"/>
    </source>
</evidence>
<dbReference type="InterPro" id="IPR032675">
    <property type="entry name" value="LRR_dom_sf"/>
</dbReference>
<sequence>MSYTPQEKENVFRLLQSGQTENIELGLEIAKSLEMNIQDFITDTEIIYEWLMTGVGYQAWEMSLTDRFRITYATHLVSLSFLFIYDIPAEIRHMTQLTELHLSDNYIKSLPLEIGALINLKIISLARNQLNSLPSTFFRLKQLELVNLEGNELQKILIEIGNMHSLQILNLQNNQLTYLPEEIRELTNLSMLELSGNPMNTDIVTQIQSWLPNCMVMFPQ</sequence>
<gene>
    <name evidence="3" type="ORF">QNI19_20675</name>
</gene>
<name>A0ABT7CPB9_9BACT</name>
<organism evidence="3 4">
    <name type="scientific">Xanthocytophaga flava</name>
    <dbReference type="NCBI Taxonomy" id="3048013"/>
    <lineage>
        <taxon>Bacteria</taxon>
        <taxon>Pseudomonadati</taxon>
        <taxon>Bacteroidota</taxon>
        <taxon>Cytophagia</taxon>
        <taxon>Cytophagales</taxon>
        <taxon>Rhodocytophagaceae</taxon>
        <taxon>Xanthocytophaga</taxon>
    </lineage>
</organism>
<dbReference type="SUPFAM" id="SSF52058">
    <property type="entry name" value="L domain-like"/>
    <property type="match status" value="1"/>
</dbReference>
<dbReference type="Pfam" id="PF13855">
    <property type="entry name" value="LRR_8"/>
    <property type="match status" value="2"/>
</dbReference>
<comment type="caution">
    <text evidence="3">The sequence shown here is derived from an EMBL/GenBank/DDBJ whole genome shotgun (WGS) entry which is preliminary data.</text>
</comment>
<accession>A0ABT7CPB9</accession>
<evidence type="ECO:0000256" key="1">
    <source>
        <dbReference type="ARBA" id="ARBA00022614"/>
    </source>
</evidence>
<dbReference type="InterPro" id="IPR001611">
    <property type="entry name" value="Leu-rich_rpt"/>
</dbReference>
<dbReference type="RefSeq" id="WP_313999328.1">
    <property type="nucleotide sequence ID" value="NZ_JASJOR010000039.1"/>
</dbReference>
<dbReference type="Gene3D" id="3.80.10.10">
    <property type="entry name" value="Ribonuclease Inhibitor"/>
    <property type="match status" value="1"/>
</dbReference>
<dbReference type="PANTHER" id="PTHR48051">
    <property type="match status" value="1"/>
</dbReference>
<proteinExistence type="predicted"/>
<keyword evidence="4" id="KW-1185">Reference proteome</keyword>
<dbReference type="PANTHER" id="PTHR48051:SF1">
    <property type="entry name" value="RAS SUPPRESSOR PROTEIN 1"/>
    <property type="match status" value="1"/>
</dbReference>
<dbReference type="PROSITE" id="PS51450">
    <property type="entry name" value="LRR"/>
    <property type="match status" value="2"/>
</dbReference>
<evidence type="ECO:0000256" key="2">
    <source>
        <dbReference type="ARBA" id="ARBA00022737"/>
    </source>
</evidence>
<keyword evidence="2" id="KW-0677">Repeat</keyword>
<reference evidence="3 4" key="1">
    <citation type="submission" date="2023-05" db="EMBL/GenBank/DDBJ databases">
        <authorList>
            <person name="Zhang X."/>
        </authorList>
    </citation>
    <scope>NUCLEOTIDE SEQUENCE [LARGE SCALE GENOMIC DNA]</scope>
    <source>
        <strain evidence="3 4">DM2B3-1</strain>
    </source>
</reference>
<dbReference type="SMART" id="SM00369">
    <property type="entry name" value="LRR_TYP"/>
    <property type="match status" value="3"/>
</dbReference>
<dbReference type="EMBL" id="JASJOT010000014">
    <property type="protein sequence ID" value="MDJ1495366.1"/>
    <property type="molecule type" value="Genomic_DNA"/>
</dbReference>
<keyword evidence="1" id="KW-0433">Leucine-rich repeat</keyword>
<dbReference type="InterPro" id="IPR003591">
    <property type="entry name" value="Leu-rich_rpt_typical-subtyp"/>
</dbReference>
<dbReference type="Proteomes" id="UP001228581">
    <property type="component" value="Unassembled WGS sequence"/>
</dbReference>
<protein>
    <submittedName>
        <fullName evidence="3">Leucine-rich repeat domain-containing protein</fullName>
    </submittedName>
</protein>
<evidence type="ECO:0000313" key="4">
    <source>
        <dbReference type="Proteomes" id="UP001228581"/>
    </source>
</evidence>